<dbReference type="GO" id="GO:0016192">
    <property type="term" value="P:vesicle-mediated transport"/>
    <property type="evidence" value="ECO:0007669"/>
    <property type="project" value="InterPro"/>
</dbReference>
<dbReference type="InterPro" id="IPR015151">
    <property type="entry name" value="B-adaptin_app_sub_C"/>
</dbReference>
<dbReference type="InterPro" id="IPR013041">
    <property type="entry name" value="Clathrin_app_Ig-like_sf"/>
</dbReference>
<dbReference type="InterPro" id="IPR013037">
    <property type="entry name" value="Clathrin_b-adaptin_app_Ig-like"/>
</dbReference>
<dbReference type="Gene3D" id="2.60.40.1150">
    <property type="match status" value="1"/>
</dbReference>
<dbReference type="Proteomes" id="UP000011083">
    <property type="component" value="Unassembled WGS sequence"/>
</dbReference>
<proteinExistence type="predicted"/>
<dbReference type="InterPro" id="IPR009028">
    <property type="entry name" value="Coatomer/calthrin_app_sub_C"/>
</dbReference>
<dbReference type="EMBL" id="KB008036">
    <property type="protein sequence ID" value="ELR15176.1"/>
    <property type="molecule type" value="Genomic_DNA"/>
</dbReference>
<name>L8GST3_ACACF</name>
<dbReference type="KEGG" id="acan:ACA1_217590"/>
<protein>
    <recommendedName>
        <fullName evidence="1">Beta-adaptin appendage C-terminal subdomain domain-containing protein</fullName>
    </recommendedName>
</protein>
<dbReference type="GO" id="GO:0006886">
    <property type="term" value="P:intracellular protein transport"/>
    <property type="evidence" value="ECO:0007669"/>
    <property type="project" value="InterPro"/>
</dbReference>
<sequence length="166" mass="18087">MDGFMVQFNKNFYRLKPAKTLLDITAVGPGQTSDVLVPLSADGDEGPVSPAIHVAVKNNVDVFYFLAECPLNVFFSPDGALEKSAYLAAWKDIPNESERVQQLGPLVTADSNALTDLLQRHNIFLIAKRRVNDNEVLYLSTRVVLPSKALTTGGEVVLVELTLAGE</sequence>
<dbReference type="STRING" id="1257118.L8GST3"/>
<dbReference type="Pfam" id="PF09066">
    <property type="entry name" value="B2-adapt-app_C"/>
    <property type="match status" value="1"/>
</dbReference>
<dbReference type="SUPFAM" id="SSF49348">
    <property type="entry name" value="Clathrin adaptor appendage domain"/>
    <property type="match status" value="1"/>
</dbReference>
<reference evidence="2 3" key="1">
    <citation type="journal article" date="2013" name="Genome Biol.">
        <title>Genome of Acanthamoeba castellanii highlights extensive lateral gene transfer and early evolution of tyrosine kinase signaling.</title>
        <authorList>
            <person name="Clarke M."/>
            <person name="Lohan A.J."/>
            <person name="Liu B."/>
            <person name="Lagkouvardos I."/>
            <person name="Roy S."/>
            <person name="Zafar N."/>
            <person name="Bertelli C."/>
            <person name="Schilde C."/>
            <person name="Kianianmomeni A."/>
            <person name="Burglin T.R."/>
            <person name="Frech C."/>
            <person name="Turcotte B."/>
            <person name="Kopec K.O."/>
            <person name="Synnott J.M."/>
            <person name="Choo C."/>
            <person name="Paponov I."/>
            <person name="Finkler A."/>
            <person name="Soon Heng Tan C."/>
            <person name="Hutchins A.P."/>
            <person name="Weinmeier T."/>
            <person name="Rattei T."/>
            <person name="Chu J.S."/>
            <person name="Gimenez G."/>
            <person name="Irimia M."/>
            <person name="Rigden D.J."/>
            <person name="Fitzpatrick D.A."/>
            <person name="Lorenzo-Morales J."/>
            <person name="Bateman A."/>
            <person name="Chiu C.H."/>
            <person name="Tang P."/>
            <person name="Hegemann P."/>
            <person name="Fromm H."/>
            <person name="Raoult D."/>
            <person name="Greub G."/>
            <person name="Miranda-Saavedra D."/>
            <person name="Chen N."/>
            <person name="Nash P."/>
            <person name="Ginger M.L."/>
            <person name="Horn M."/>
            <person name="Schaap P."/>
            <person name="Caler L."/>
            <person name="Loftus B."/>
        </authorList>
    </citation>
    <scope>NUCLEOTIDE SEQUENCE [LARGE SCALE GENOMIC DNA]</scope>
    <source>
        <strain evidence="2 3">Neff</strain>
    </source>
</reference>
<dbReference type="GeneID" id="14915678"/>
<accession>L8GST3</accession>
<evidence type="ECO:0000313" key="3">
    <source>
        <dbReference type="Proteomes" id="UP000011083"/>
    </source>
</evidence>
<dbReference type="SUPFAM" id="SSF55711">
    <property type="entry name" value="Subdomain of clathrin and coatomer appendage domain"/>
    <property type="match status" value="1"/>
</dbReference>
<evidence type="ECO:0000259" key="1">
    <source>
        <dbReference type="SMART" id="SM01020"/>
    </source>
</evidence>
<organism evidence="2 3">
    <name type="scientific">Acanthamoeba castellanii (strain ATCC 30010 / Neff)</name>
    <dbReference type="NCBI Taxonomy" id="1257118"/>
    <lineage>
        <taxon>Eukaryota</taxon>
        <taxon>Amoebozoa</taxon>
        <taxon>Discosea</taxon>
        <taxon>Longamoebia</taxon>
        <taxon>Centramoebida</taxon>
        <taxon>Acanthamoebidae</taxon>
        <taxon>Acanthamoeba</taxon>
    </lineage>
</organism>
<dbReference type="OMA" id="HNCIFIS"/>
<dbReference type="VEuPathDB" id="AmoebaDB:ACA1_217590"/>
<feature type="non-terminal residue" evidence="2">
    <location>
        <position position="166"/>
    </location>
</feature>
<dbReference type="GO" id="GO:0030131">
    <property type="term" value="C:clathrin adaptor complex"/>
    <property type="evidence" value="ECO:0007669"/>
    <property type="project" value="InterPro"/>
</dbReference>
<keyword evidence="3" id="KW-1185">Reference proteome</keyword>
<dbReference type="InterPro" id="IPR012295">
    <property type="entry name" value="TBP_dom_sf"/>
</dbReference>
<evidence type="ECO:0000313" key="2">
    <source>
        <dbReference type="EMBL" id="ELR15176.1"/>
    </source>
</evidence>
<dbReference type="SMART" id="SM01020">
    <property type="entry name" value="B2-adapt-app_C"/>
    <property type="match status" value="1"/>
</dbReference>
<gene>
    <name evidence="2" type="ORF">ACA1_217590</name>
</gene>
<feature type="domain" description="Beta-adaptin appendage C-terminal subdomain" evidence="1">
    <location>
        <begin position="75"/>
        <end position="164"/>
    </location>
</feature>
<dbReference type="OrthoDB" id="10254310at2759"/>
<dbReference type="AlphaFoldDB" id="L8GST3"/>
<dbReference type="Gene3D" id="3.30.310.10">
    <property type="entry name" value="TATA-Binding Protein"/>
    <property type="match status" value="1"/>
</dbReference>
<dbReference type="RefSeq" id="XP_004337189.1">
    <property type="nucleotide sequence ID" value="XM_004337141.1"/>
</dbReference>